<sequence>MVSHTSMVSRTKHDGHILFAESISIGFTCTILEIQNTGHSRRISPWEVVRALFHKKKCDGHKLCAKSCVVSSFDQFFVHRLGYSKYWPFPTY</sequence>
<proteinExistence type="predicted"/>
<comment type="caution">
    <text evidence="1">The sequence shown here is derived from an EMBL/GenBank/DDBJ whole genome shotgun (WGS) entry which is preliminary data.</text>
</comment>
<organism evidence="1 2">
    <name type="scientific">Ensete ventricosum</name>
    <name type="common">Abyssinian banana</name>
    <name type="synonym">Musa ensete</name>
    <dbReference type="NCBI Taxonomy" id="4639"/>
    <lineage>
        <taxon>Eukaryota</taxon>
        <taxon>Viridiplantae</taxon>
        <taxon>Streptophyta</taxon>
        <taxon>Embryophyta</taxon>
        <taxon>Tracheophyta</taxon>
        <taxon>Spermatophyta</taxon>
        <taxon>Magnoliopsida</taxon>
        <taxon>Liliopsida</taxon>
        <taxon>Zingiberales</taxon>
        <taxon>Musaceae</taxon>
        <taxon>Ensete</taxon>
    </lineage>
</organism>
<evidence type="ECO:0000313" key="1">
    <source>
        <dbReference type="EMBL" id="RRT32489.1"/>
    </source>
</evidence>
<reference evidence="1 2" key="1">
    <citation type="journal article" date="2014" name="Agronomy (Basel)">
        <title>A Draft Genome Sequence for Ensete ventricosum, the Drought-Tolerant Tree Against Hunger.</title>
        <authorList>
            <person name="Harrison J."/>
            <person name="Moore K.A."/>
            <person name="Paszkiewicz K."/>
            <person name="Jones T."/>
            <person name="Grant M."/>
            <person name="Ambacheew D."/>
            <person name="Muzemil S."/>
            <person name="Studholme D.J."/>
        </authorList>
    </citation>
    <scope>NUCLEOTIDE SEQUENCE [LARGE SCALE GENOMIC DNA]</scope>
</reference>
<gene>
    <name evidence="1" type="ORF">B296_00038285</name>
</gene>
<dbReference type="EMBL" id="AMZH03031848">
    <property type="protein sequence ID" value="RRT32489.1"/>
    <property type="molecule type" value="Genomic_DNA"/>
</dbReference>
<dbReference type="AlphaFoldDB" id="A0A426WZ08"/>
<dbReference type="Proteomes" id="UP000287651">
    <property type="component" value="Unassembled WGS sequence"/>
</dbReference>
<accession>A0A426WZ08</accession>
<name>A0A426WZ08_ENSVE</name>
<protein>
    <submittedName>
        <fullName evidence="1">Uncharacterized protein</fullName>
    </submittedName>
</protein>
<evidence type="ECO:0000313" key="2">
    <source>
        <dbReference type="Proteomes" id="UP000287651"/>
    </source>
</evidence>